<dbReference type="Proteomes" id="UP000193067">
    <property type="component" value="Unassembled WGS sequence"/>
</dbReference>
<gene>
    <name evidence="1" type="ORF">PYCCODRAFT_1152413</name>
</gene>
<evidence type="ECO:0000313" key="1">
    <source>
        <dbReference type="EMBL" id="OSD05549.1"/>
    </source>
</evidence>
<evidence type="ECO:0000313" key="2">
    <source>
        <dbReference type="Proteomes" id="UP000193067"/>
    </source>
</evidence>
<dbReference type="EMBL" id="KZ084092">
    <property type="protein sequence ID" value="OSD05549.1"/>
    <property type="molecule type" value="Genomic_DNA"/>
</dbReference>
<name>A0A1Y2IWL4_TRAC3</name>
<keyword evidence="2" id="KW-1185">Reference proteome</keyword>
<proteinExistence type="predicted"/>
<protein>
    <submittedName>
        <fullName evidence="1">Uncharacterized protein</fullName>
    </submittedName>
</protein>
<sequence length="184" mass="20184">MSLFGDNIACGVADSSERSSLALRVHTCLFLLGLMSYVIEAIARGYVVWQGFCSSPMTCRDTFGLFGALTRDPALARRSQAPRSQKLRDRRLCGRRPGSQAFASKMQTLLGRSVHTESADLAAVSVMDSFQETRSYVCGFLLGLRDIKSGMTRISFSPGLHSKPHSVSLPPSIRHALHPRVCIH</sequence>
<accession>A0A1Y2IWL4</accession>
<dbReference type="AlphaFoldDB" id="A0A1Y2IWL4"/>
<organism evidence="1 2">
    <name type="scientific">Trametes coccinea (strain BRFM310)</name>
    <name type="common">Pycnoporus coccineus</name>
    <dbReference type="NCBI Taxonomy" id="1353009"/>
    <lineage>
        <taxon>Eukaryota</taxon>
        <taxon>Fungi</taxon>
        <taxon>Dikarya</taxon>
        <taxon>Basidiomycota</taxon>
        <taxon>Agaricomycotina</taxon>
        <taxon>Agaricomycetes</taxon>
        <taxon>Polyporales</taxon>
        <taxon>Polyporaceae</taxon>
        <taxon>Trametes</taxon>
    </lineage>
</organism>
<reference evidence="1 2" key="1">
    <citation type="journal article" date="2015" name="Biotechnol. Biofuels">
        <title>Enhanced degradation of softwood versus hardwood by the white-rot fungus Pycnoporus coccineus.</title>
        <authorList>
            <person name="Couturier M."/>
            <person name="Navarro D."/>
            <person name="Chevret D."/>
            <person name="Henrissat B."/>
            <person name="Piumi F."/>
            <person name="Ruiz-Duenas F.J."/>
            <person name="Martinez A.T."/>
            <person name="Grigoriev I.V."/>
            <person name="Riley R."/>
            <person name="Lipzen A."/>
            <person name="Berrin J.G."/>
            <person name="Master E.R."/>
            <person name="Rosso M.N."/>
        </authorList>
    </citation>
    <scope>NUCLEOTIDE SEQUENCE [LARGE SCALE GENOMIC DNA]</scope>
    <source>
        <strain evidence="1 2">BRFM310</strain>
    </source>
</reference>